<sequence>MSAWLPKVRVAACNVAPVFLDTAKTVQKTVSLIREAASNRADLVVFPETYIPAFPLWVRTMWDCRPGIVVMLNKTQQAAISAPIDNHNFFSRLAQESLLIDGKEMRTLQQACAQNHIYAHIGFNERSPHSLGCLWNSSVLISDSGQILNHHRKLMPTFYEKLVWSPGDGAGLRVVDTQRLGKIGSLICGENTNPLARWSLMAQGEQLHISSWPPVWPTRRVTTAAGKDAAAGAAGKQYDNLAANRTRSAAHCFEAKCFGVLCSGFMDKAMRNELIKHAPEAAATLDGITQGASLFLDPTGAQVGEEVVGEEGIAYGELDLNATIEGKQFHDVVGTGYQRYDIFDLRVNRRRLGPEGVFGEERREEMPAASPPPRFEEQKEEPRVTAPRAASTTGHGVGGLRII</sequence>
<dbReference type="PANTHER" id="PTHR46044">
    <property type="entry name" value="NITRILASE"/>
    <property type="match status" value="1"/>
</dbReference>
<feature type="compositionally biased region" description="Basic and acidic residues" evidence="2">
    <location>
        <begin position="374"/>
        <end position="383"/>
    </location>
</feature>
<keyword evidence="5" id="KW-1185">Reference proteome</keyword>
<dbReference type="InterPro" id="IPR044149">
    <property type="entry name" value="Nitrilases_CHs"/>
</dbReference>
<accession>A0ABR0LBG5</accession>
<dbReference type="Pfam" id="PF00795">
    <property type="entry name" value="CN_hydrolase"/>
    <property type="match status" value="1"/>
</dbReference>
<dbReference type="CDD" id="cd07564">
    <property type="entry name" value="nitrilases_CHs"/>
    <property type="match status" value="1"/>
</dbReference>
<comment type="caution">
    <text evidence="4">The sequence shown here is derived from an EMBL/GenBank/DDBJ whole genome shotgun (WGS) entry which is preliminary data.</text>
</comment>
<evidence type="ECO:0000259" key="3">
    <source>
        <dbReference type="PROSITE" id="PS50263"/>
    </source>
</evidence>
<feature type="domain" description="CN hydrolase" evidence="3">
    <location>
        <begin position="8"/>
        <end position="320"/>
    </location>
</feature>
<dbReference type="InterPro" id="IPR036526">
    <property type="entry name" value="C-N_Hydrolase_sf"/>
</dbReference>
<evidence type="ECO:0000256" key="1">
    <source>
        <dbReference type="ARBA" id="ARBA00008129"/>
    </source>
</evidence>
<dbReference type="EMBL" id="JAVRRR010000127">
    <property type="protein sequence ID" value="KAK5145785.1"/>
    <property type="molecule type" value="Genomic_DNA"/>
</dbReference>
<dbReference type="Proteomes" id="UP001308179">
    <property type="component" value="Unassembled WGS sequence"/>
</dbReference>
<evidence type="ECO:0000313" key="4">
    <source>
        <dbReference type="EMBL" id="KAK5145785.1"/>
    </source>
</evidence>
<organism evidence="4 5">
    <name type="scientific">Rachicladosporium monterosium</name>
    <dbReference type="NCBI Taxonomy" id="1507873"/>
    <lineage>
        <taxon>Eukaryota</taxon>
        <taxon>Fungi</taxon>
        <taxon>Dikarya</taxon>
        <taxon>Ascomycota</taxon>
        <taxon>Pezizomycotina</taxon>
        <taxon>Dothideomycetes</taxon>
        <taxon>Dothideomycetidae</taxon>
        <taxon>Cladosporiales</taxon>
        <taxon>Cladosporiaceae</taxon>
        <taxon>Rachicladosporium</taxon>
    </lineage>
</organism>
<feature type="region of interest" description="Disordered" evidence="2">
    <location>
        <begin position="356"/>
        <end position="403"/>
    </location>
</feature>
<dbReference type="PANTHER" id="PTHR46044:SF2">
    <property type="entry name" value="CN HYDROLASE DOMAIN-CONTAINING PROTEIN"/>
    <property type="match status" value="1"/>
</dbReference>
<protein>
    <recommendedName>
        <fullName evidence="3">CN hydrolase domain-containing protein</fullName>
    </recommendedName>
</protein>
<evidence type="ECO:0000256" key="2">
    <source>
        <dbReference type="SAM" id="MobiDB-lite"/>
    </source>
</evidence>
<reference evidence="4 5" key="1">
    <citation type="submission" date="2023-08" db="EMBL/GenBank/DDBJ databases">
        <title>Black Yeasts Isolated from many extreme environments.</title>
        <authorList>
            <person name="Coleine C."/>
            <person name="Stajich J.E."/>
            <person name="Selbmann L."/>
        </authorList>
    </citation>
    <scope>NUCLEOTIDE SEQUENCE [LARGE SCALE GENOMIC DNA]</scope>
    <source>
        <strain evidence="4 5">CCFEE 5386</strain>
    </source>
</reference>
<comment type="similarity">
    <text evidence="1">Belongs to the carbon-nitrogen hydrolase superfamily. Nitrilase family.</text>
</comment>
<evidence type="ECO:0000313" key="5">
    <source>
        <dbReference type="Proteomes" id="UP001308179"/>
    </source>
</evidence>
<name>A0ABR0LBG5_9PEZI</name>
<dbReference type="PROSITE" id="PS50263">
    <property type="entry name" value="CN_HYDROLASE"/>
    <property type="match status" value="1"/>
</dbReference>
<dbReference type="InterPro" id="IPR003010">
    <property type="entry name" value="C-N_Hydrolase"/>
</dbReference>
<dbReference type="SUPFAM" id="SSF56317">
    <property type="entry name" value="Carbon-nitrogen hydrolase"/>
    <property type="match status" value="1"/>
</dbReference>
<gene>
    <name evidence="4" type="ORF">LTR32_002531</name>
</gene>
<proteinExistence type="inferred from homology"/>
<dbReference type="Gene3D" id="3.60.110.10">
    <property type="entry name" value="Carbon-nitrogen hydrolase"/>
    <property type="match status" value="1"/>
</dbReference>